<feature type="region of interest" description="Disordered" evidence="1">
    <location>
        <begin position="129"/>
        <end position="251"/>
    </location>
</feature>
<dbReference type="CDD" id="cd05840">
    <property type="entry name" value="PWWP_ScIOC4-like"/>
    <property type="match status" value="1"/>
</dbReference>
<sequence length="385" mass="42109">MVSKSKGAKSGEQESSYAVKDIVLAKIRGFPAWPGMVVDPDTVPPAVQKERPTSKKTSFYCVRFFPAGDFSWTVAKDLSRLHAHEIDSFLGEPHKKSGDLYKGYEIAKDPEVWLIKQDALAADIAEEEENAPFDQLESDAESGEPKTVAKSKKRKREVDSTPASKAKAKPKAKKTSEEPASKKKAAAGGKGKKNGAKSKEMVESEDEGGPEGEDDDSGPSKKLTAPASKKAKKEKADAEDPLENDEEAKRVREWRHKLQKAFLTPKAPPKSEDMPQLDALFTGVEQYDKMSIEYLSFSKIGKVMRHIAALRANNIPRNAEYNFLTRAQTLVDKWHEILNSKKNEGSNEGTSEPKPEITNGDGTEVDTGAMEVDASGGETAAEAAE</sequence>
<dbReference type="Proteomes" id="UP000076532">
    <property type="component" value="Unassembled WGS sequence"/>
</dbReference>
<evidence type="ECO:0000313" key="4">
    <source>
        <dbReference type="Proteomes" id="UP000076532"/>
    </source>
</evidence>
<dbReference type="OrthoDB" id="62853at2759"/>
<feature type="domain" description="PWWP" evidence="2">
    <location>
        <begin position="19"/>
        <end position="73"/>
    </location>
</feature>
<feature type="compositionally biased region" description="Acidic residues" evidence="1">
    <location>
        <begin position="237"/>
        <end position="246"/>
    </location>
</feature>
<dbReference type="SUPFAM" id="SSF63748">
    <property type="entry name" value="Tudor/PWWP/MBT"/>
    <property type="match status" value="1"/>
</dbReference>
<protein>
    <recommendedName>
        <fullName evidence="2">PWWP domain-containing protein</fullName>
    </recommendedName>
</protein>
<keyword evidence="4" id="KW-1185">Reference proteome</keyword>
<dbReference type="SMART" id="SM00293">
    <property type="entry name" value="PWWP"/>
    <property type="match status" value="1"/>
</dbReference>
<dbReference type="InterPro" id="IPR000313">
    <property type="entry name" value="PWWP_dom"/>
</dbReference>
<feature type="compositionally biased region" description="Acidic residues" evidence="1">
    <location>
        <begin position="203"/>
        <end position="217"/>
    </location>
</feature>
<dbReference type="InterPro" id="IPR035503">
    <property type="entry name" value="IOC4-like_PWWP"/>
</dbReference>
<feature type="region of interest" description="Disordered" evidence="1">
    <location>
        <begin position="341"/>
        <end position="385"/>
    </location>
</feature>
<evidence type="ECO:0000259" key="2">
    <source>
        <dbReference type="PROSITE" id="PS50812"/>
    </source>
</evidence>
<dbReference type="STRING" id="436010.A0A166PVY5"/>
<feature type="compositionally biased region" description="Basic and acidic residues" evidence="1">
    <location>
        <begin position="341"/>
        <end position="355"/>
    </location>
</feature>
<dbReference type="PROSITE" id="PS50812">
    <property type="entry name" value="PWWP"/>
    <property type="match status" value="1"/>
</dbReference>
<accession>A0A166PVY5</accession>
<reference evidence="3 4" key="1">
    <citation type="journal article" date="2016" name="Mol. Biol. Evol.">
        <title>Comparative Genomics of Early-Diverging Mushroom-Forming Fungi Provides Insights into the Origins of Lignocellulose Decay Capabilities.</title>
        <authorList>
            <person name="Nagy L.G."/>
            <person name="Riley R."/>
            <person name="Tritt A."/>
            <person name="Adam C."/>
            <person name="Daum C."/>
            <person name="Floudas D."/>
            <person name="Sun H."/>
            <person name="Yadav J.S."/>
            <person name="Pangilinan J."/>
            <person name="Larsson K.H."/>
            <person name="Matsuura K."/>
            <person name="Barry K."/>
            <person name="Labutti K."/>
            <person name="Kuo R."/>
            <person name="Ohm R.A."/>
            <person name="Bhattacharya S.S."/>
            <person name="Shirouzu T."/>
            <person name="Yoshinaga Y."/>
            <person name="Martin F.M."/>
            <person name="Grigoriev I.V."/>
            <person name="Hibbett D.S."/>
        </authorList>
    </citation>
    <scope>NUCLEOTIDE SEQUENCE [LARGE SCALE GENOMIC DNA]</scope>
    <source>
        <strain evidence="3 4">CBS 109695</strain>
    </source>
</reference>
<evidence type="ECO:0000256" key="1">
    <source>
        <dbReference type="SAM" id="MobiDB-lite"/>
    </source>
</evidence>
<feature type="compositionally biased region" description="Basic residues" evidence="1">
    <location>
        <begin position="182"/>
        <end position="196"/>
    </location>
</feature>
<organism evidence="3 4">
    <name type="scientific">Athelia psychrophila</name>
    <dbReference type="NCBI Taxonomy" id="1759441"/>
    <lineage>
        <taxon>Eukaryota</taxon>
        <taxon>Fungi</taxon>
        <taxon>Dikarya</taxon>
        <taxon>Basidiomycota</taxon>
        <taxon>Agaricomycotina</taxon>
        <taxon>Agaricomycetes</taxon>
        <taxon>Agaricomycetidae</taxon>
        <taxon>Atheliales</taxon>
        <taxon>Atheliaceae</taxon>
        <taxon>Athelia</taxon>
    </lineage>
</organism>
<name>A0A166PVY5_9AGAM</name>
<gene>
    <name evidence="3" type="ORF">FIBSPDRAFT_819523</name>
</gene>
<dbReference type="Pfam" id="PF00855">
    <property type="entry name" value="PWWP"/>
    <property type="match status" value="1"/>
</dbReference>
<feature type="compositionally biased region" description="Acidic residues" evidence="1">
    <location>
        <begin position="129"/>
        <end position="142"/>
    </location>
</feature>
<proteinExistence type="predicted"/>
<evidence type="ECO:0000313" key="3">
    <source>
        <dbReference type="EMBL" id="KZP26506.1"/>
    </source>
</evidence>
<dbReference type="AlphaFoldDB" id="A0A166PVY5"/>
<dbReference type="Gene3D" id="2.30.30.140">
    <property type="match status" value="1"/>
</dbReference>
<dbReference type="EMBL" id="KV417514">
    <property type="protein sequence ID" value="KZP26506.1"/>
    <property type="molecule type" value="Genomic_DNA"/>
</dbReference>